<gene>
    <name evidence="2" type="ORF">GCM10009850_097080</name>
</gene>
<organism evidence="2 3">
    <name type="scientific">Nonomuraea monospora</name>
    <dbReference type="NCBI Taxonomy" id="568818"/>
    <lineage>
        <taxon>Bacteria</taxon>
        <taxon>Bacillati</taxon>
        <taxon>Actinomycetota</taxon>
        <taxon>Actinomycetes</taxon>
        <taxon>Streptosporangiales</taxon>
        <taxon>Streptosporangiaceae</taxon>
        <taxon>Nonomuraea</taxon>
    </lineage>
</organism>
<feature type="region of interest" description="Disordered" evidence="1">
    <location>
        <begin position="1"/>
        <end position="24"/>
    </location>
</feature>
<dbReference type="EMBL" id="BAAAQX010000039">
    <property type="protein sequence ID" value="GAA2214243.1"/>
    <property type="molecule type" value="Genomic_DNA"/>
</dbReference>
<proteinExistence type="predicted"/>
<comment type="caution">
    <text evidence="2">The sequence shown here is derived from an EMBL/GenBank/DDBJ whole genome shotgun (WGS) entry which is preliminary data.</text>
</comment>
<sequence>MPRDQNATAAVRDRRRSRLARRGREKAARCFYGLRFGRGAAVPRATPAEAVPLKLDQSTHIASWVDWKTHVPPPGEV</sequence>
<reference evidence="3" key="1">
    <citation type="journal article" date="2019" name="Int. J. Syst. Evol. Microbiol.">
        <title>The Global Catalogue of Microorganisms (GCM) 10K type strain sequencing project: providing services to taxonomists for standard genome sequencing and annotation.</title>
        <authorList>
            <consortium name="The Broad Institute Genomics Platform"/>
            <consortium name="The Broad Institute Genome Sequencing Center for Infectious Disease"/>
            <person name="Wu L."/>
            <person name="Ma J."/>
        </authorList>
    </citation>
    <scope>NUCLEOTIDE SEQUENCE [LARGE SCALE GENOMIC DNA]</scope>
    <source>
        <strain evidence="3">JCM 16114</strain>
    </source>
</reference>
<evidence type="ECO:0000313" key="2">
    <source>
        <dbReference type="EMBL" id="GAA2214243.1"/>
    </source>
</evidence>
<dbReference type="Proteomes" id="UP001499843">
    <property type="component" value="Unassembled WGS sequence"/>
</dbReference>
<protein>
    <submittedName>
        <fullName evidence="2">Uncharacterized protein</fullName>
    </submittedName>
</protein>
<feature type="compositionally biased region" description="Basic residues" evidence="1">
    <location>
        <begin position="13"/>
        <end position="24"/>
    </location>
</feature>
<keyword evidence="3" id="KW-1185">Reference proteome</keyword>
<evidence type="ECO:0000313" key="3">
    <source>
        <dbReference type="Proteomes" id="UP001499843"/>
    </source>
</evidence>
<evidence type="ECO:0000256" key="1">
    <source>
        <dbReference type="SAM" id="MobiDB-lite"/>
    </source>
</evidence>
<name>A0ABP5PRI6_9ACTN</name>
<accession>A0ABP5PRI6</accession>